<organism evidence="2 3">
    <name type="scientific">Paenibacillus nanensis</name>
    <dbReference type="NCBI Taxonomy" id="393251"/>
    <lineage>
        <taxon>Bacteria</taxon>
        <taxon>Bacillati</taxon>
        <taxon>Bacillota</taxon>
        <taxon>Bacilli</taxon>
        <taxon>Bacillales</taxon>
        <taxon>Paenibacillaceae</taxon>
        <taxon>Paenibacillus</taxon>
    </lineage>
</organism>
<dbReference type="RefSeq" id="WP_119598225.1">
    <property type="nucleotide sequence ID" value="NZ_QXQA01000002.1"/>
</dbReference>
<accession>A0A3A1VGE4</accession>
<dbReference type="InterPro" id="IPR051465">
    <property type="entry name" value="Cell_Envelope_Struct_Comp"/>
</dbReference>
<evidence type="ECO:0000313" key="3">
    <source>
        <dbReference type="Proteomes" id="UP000266482"/>
    </source>
</evidence>
<reference evidence="2 3" key="1">
    <citation type="submission" date="2018-09" db="EMBL/GenBank/DDBJ databases">
        <title>Paenibacillus aracenensis nov. sp. isolated from a cave in southern Spain.</title>
        <authorList>
            <person name="Jurado V."/>
            <person name="Gutierrez-Patricio S."/>
            <person name="Gonzalez-Pimentel J.L."/>
            <person name="Miller A.Z."/>
            <person name="Laiz L."/>
            <person name="Saiz-Jimenez C."/>
        </authorList>
    </citation>
    <scope>NUCLEOTIDE SEQUENCE [LARGE SCALE GENOMIC DNA]</scope>
    <source>
        <strain evidence="2 3">DSM 22867</strain>
    </source>
</reference>
<dbReference type="Pfam" id="PF00395">
    <property type="entry name" value="SLH"/>
    <property type="match status" value="3"/>
</dbReference>
<dbReference type="PANTHER" id="PTHR43308">
    <property type="entry name" value="OUTER MEMBRANE PROTEIN ALPHA-RELATED"/>
    <property type="match status" value="1"/>
</dbReference>
<dbReference type="EMBL" id="QXQA01000002">
    <property type="protein sequence ID" value="RIX59394.1"/>
    <property type="molecule type" value="Genomic_DNA"/>
</dbReference>
<sequence length="346" mass="37215">MSLGITTGHAKLFVPSESLRGFDQDLFFRLVPLKDDSEAKGIGNRASQQSVVTVVSGGQELHVLGRPMSIESSMQGRDVNVVLPLAGREFSEAELSDIGVYIEHSDGTKQLLKGVLVPYNSQGDRGLQFVVDGFSLFALVQVPGLGETYEHEAYMNGYGDRTFRPDRTITRAEMAAILSRVTAKEAVSADKSYSDVNAGSWAKDAISSATSTGLMQGYPDGSFKPDRNITRAEMAKLAALLLDASPASGAGFADVSGGWAEDAILAVQGAGIMRGYEDGTFRPEQPLTRAEAVTVINRVLGRGPLEGMAFSPWKDVEVTHWAYRDIAEASVPHSYDQTDDGEQWAG</sequence>
<comment type="caution">
    <text evidence="2">The sequence shown here is derived from an EMBL/GenBank/DDBJ whole genome shotgun (WGS) entry which is preliminary data.</text>
</comment>
<dbReference type="Proteomes" id="UP000266482">
    <property type="component" value="Unassembled WGS sequence"/>
</dbReference>
<feature type="domain" description="SLH" evidence="1">
    <location>
        <begin position="125"/>
        <end position="188"/>
    </location>
</feature>
<dbReference type="InterPro" id="IPR001119">
    <property type="entry name" value="SLH_dom"/>
</dbReference>
<keyword evidence="3" id="KW-1185">Reference proteome</keyword>
<feature type="domain" description="SLH" evidence="1">
    <location>
        <begin position="253"/>
        <end position="310"/>
    </location>
</feature>
<evidence type="ECO:0000313" key="2">
    <source>
        <dbReference type="EMBL" id="RIX59394.1"/>
    </source>
</evidence>
<evidence type="ECO:0000259" key="1">
    <source>
        <dbReference type="PROSITE" id="PS51272"/>
    </source>
</evidence>
<proteinExistence type="predicted"/>
<protein>
    <submittedName>
        <fullName evidence="2">S-layer homology domain-containing protein</fullName>
    </submittedName>
</protein>
<dbReference type="OrthoDB" id="9807519at2"/>
<dbReference type="PROSITE" id="PS51272">
    <property type="entry name" value="SLH"/>
    <property type="match status" value="3"/>
</dbReference>
<feature type="domain" description="SLH" evidence="1">
    <location>
        <begin position="189"/>
        <end position="252"/>
    </location>
</feature>
<gene>
    <name evidence="2" type="ORF">D3P08_04385</name>
</gene>
<dbReference type="AlphaFoldDB" id="A0A3A1VGE4"/>
<name>A0A3A1VGE4_9BACL</name>